<dbReference type="EMBL" id="JBHSIM010000045">
    <property type="protein sequence ID" value="MFC4835058.1"/>
    <property type="molecule type" value="Genomic_DNA"/>
</dbReference>
<dbReference type="Gene3D" id="3.30.565.10">
    <property type="entry name" value="Histidine kinase-like ATPase, C-terminal domain"/>
    <property type="match status" value="1"/>
</dbReference>
<keyword evidence="4" id="KW-0597">Phosphoprotein</keyword>
<dbReference type="RefSeq" id="WP_274187422.1">
    <property type="nucleotide sequence ID" value="NZ_BAABHN010000045.1"/>
</dbReference>
<keyword evidence="9" id="KW-0902">Two-component regulatory system</keyword>
<dbReference type="GO" id="GO:0005524">
    <property type="term" value="F:ATP binding"/>
    <property type="evidence" value="ECO:0007669"/>
    <property type="project" value="UniProtKB-KW"/>
</dbReference>
<proteinExistence type="predicted"/>
<dbReference type="SMART" id="SM00388">
    <property type="entry name" value="HisKA"/>
    <property type="match status" value="1"/>
</dbReference>
<name>A0ABV9RMN0_9PSEU</name>
<organism evidence="15 16">
    <name type="scientific">Actinomycetospora chibensis</name>
    <dbReference type="NCBI Taxonomy" id="663606"/>
    <lineage>
        <taxon>Bacteria</taxon>
        <taxon>Bacillati</taxon>
        <taxon>Actinomycetota</taxon>
        <taxon>Actinomycetes</taxon>
        <taxon>Pseudonocardiales</taxon>
        <taxon>Pseudonocardiaceae</taxon>
        <taxon>Actinomycetospora</taxon>
    </lineage>
</organism>
<reference evidence="16" key="1">
    <citation type="journal article" date="2019" name="Int. J. Syst. Evol. Microbiol.">
        <title>The Global Catalogue of Microorganisms (GCM) 10K type strain sequencing project: providing services to taxonomists for standard genome sequencing and annotation.</title>
        <authorList>
            <consortium name="The Broad Institute Genomics Platform"/>
            <consortium name="The Broad Institute Genome Sequencing Center for Infectious Disease"/>
            <person name="Wu L."/>
            <person name="Ma J."/>
        </authorList>
    </citation>
    <scope>NUCLEOTIDE SEQUENCE [LARGE SCALE GENOMIC DNA]</scope>
    <source>
        <strain evidence="16">CCUG 50347</strain>
    </source>
</reference>
<feature type="region of interest" description="Disordered" evidence="11">
    <location>
        <begin position="58"/>
        <end position="88"/>
    </location>
</feature>
<dbReference type="Gene3D" id="6.10.340.10">
    <property type="match status" value="1"/>
</dbReference>
<evidence type="ECO:0000256" key="3">
    <source>
        <dbReference type="ARBA" id="ARBA00012438"/>
    </source>
</evidence>
<evidence type="ECO:0000313" key="15">
    <source>
        <dbReference type="EMBL" id="MFC4835058.1"/>
    </source>
</evidence>
<dbReference type="CDD" id="cd00075">
    <property type="entry name" value="HATPase"/>
    <property type="match status" value="1"/>
</dbReference>
<evidence type="ECO:0000256" key="10">
    <source>
        <dbReference type="ARBA" id="ARBA00023136"/>
    </source>
</evidence>
<sequence>MSLRTRLALAFALVAAVVAGLVGVLSYHSAGERTTDETDRSLAAVTAALIRGQTAVLSALPPSPPVDRDGLDGDEPGRPDPRAEGPTLTAQRVAPEGAVTFVGGRRVTLPVDEPTRLLASSGAAGQTSTTEVDLGRGAYRVLTTALGSGRGALQVAIDIDQSRRVLAGLATEIALISVAVTAVAAGVGWWLARRITRRLVRLTATAEEIADHGQIDVAVPVAGRDEVGRLAGSFTTMLARLAAARDAQDRLVQDAAHELRTPLTSLRTNTSVLRRLDELSPEAQDRLVADVQGETRELSHLVDELVELALSRQSEEPEEDVALAEVADRAAERVRRRSGRAITLEDDGSRVRGRRGALERAIGNLLENAVKFDADGTEDVLLRIRRGTTTVTDQGPGIAPGDAARVFDRFYRADTARGLPGSGLGLAIVHDVAEGHGGSAFVSTPSGGGTTVGFSVAADRLLPAERTGGAASRA</sequence>
<dbReference type="PROSITE" id="PS50885">
    <property type="entry name" value="HAMP"/>
    <property type="match status" value="1"/>
</dbReference>
<dbReference type="PANTHER" id="PTHR45436">
    <property type="entry name" value="SENSOR HISTIDINE KINASE YKOH"/>
    <property type="match status" value="1"/>
</dbReference>
<dbReference type="PRINTS" id="PR00344">
    <property type="entry name" value="BCTRLSENSOR"/>
</dbReference>
<dbReference type="SMART" id="SM00387">
    <property type="entry name" value="HATPase_c"/>
    <property type="match status" value="1"/>
</dbReference>
<evidence type="ECO:0000256" key="5">
    <source>
        <dbReference type="ARBA" id="ARBA00022679"/>
    </source>
</evidence>
<dbReference type="PROSITE" id="PS50109">
    <property type="entry name" value="HIS_KIN"/>
    <property type="match status" value="1"/>
</dbReference>
<dbReference type="Proteomes" id="UP001595909">
    <property type="component" value="Unassembled WGS sequence"/>
</dbReference>
<keyword evidence="7" id="KW-0418">Kinase</keyword>
<dbReference type="SMART" id="SM00304">
    <property type="entry name" value="HAMP"/>
    <property type="match status" value="1"/>
</dbReference>
<keyword evidence="15" id="KW-0067">ATP-binding</keyword>
<dbReference type="InterPro" id="IPR004358">
    <property type="entry name" value="Sig_transdc_His_kin-like_C"/>
</dbReference>
<feature type="domain" description="HAMP" evidence="14">
    <location>
        <begin position="193"/>
        <end position="246"/>
    </location>
</feature>
<keyword evidence="15" id="KW-0547">Nucleotide-binding</keyword>
<evidence type="ECO:0000256" key="9">
    <source>
        <dbReference type="ARBA" id="ARBA00023012"/>
    </source>
</evidence>
<dbReference type="InterPro" id="IPR050428">
    <property type="entry name" value="TCS_sensor_his_kinase"/>
</dbReference>
<dbReference type="InterPro" id="IPR005467">
    <property type="entry name" value="His_kinase_dom"/>
</dbReference>
<evidence type="ECO:0000256" key="1">
    <source>
        <dbReference type="ARBA" id="ARBA00000085"/>
    </source>
</evidence>
<dbReference type="InterPro" id="IPR036097">
    <property type="entry name" value="HisK_dim/P_sf"/>
</dbReference>
<dbReference type="SUPFAM" id="SSF55874">
    <property type="entry name" value="ATPase domain of HSP90 chaperone/DNA topoisomerase II/histidine kinase"/>
    <property type="match status" value="1"/>
</dbReference>
<keyword evidence="16" id="KW-1185">Reference proteome</keyword>
<dbReference type="SUPFAM" id="SSF158472">
    <property type="entry name" value="HAMP domain-like"/>
    <property type="match status" value="1"/>
</dbReference>
<evidence type="ECO:0000256" key="8">
    <source>
        <dbReference type="ARBA" id="ARBA00022989"/>
    </source>
</evidence>
<dbReference type="SUPFAM" id="SSF47384">
    <property type="entry name" value="Homodimeric domain of signal transducing histidine kinase"/>
    <property type="match status" value="1"/>
</dbReference>
<dbReference type="PANTHER" id="PTHR45436:SF5">
    <property type="entry name" value="SENSOR HISTIDINE KINASE TRCS"/>
    <property type="match status" value="1"/>
</dbReference>
<gene>
    <name evidence="15" type="ORF">ACFPEL_21800</name>
</gene>
<keyword evidence="10 12" id="KW-0472">Membrane</keyword>
<keyword evidence="6 12" id="KW-0812">Transmembrane</keyword>
<evidence type="ECO:0000256" key="6">
    <source>
        <dbReference type="ARBA" id="ARBA00022692"/>
    </source>
</evidence>
<evidence type="ECO:0000256" key="2">
    <source>
        <dbReference type="ARBA" id="ARBA00004236"/>
    </source>
</evidence>
<evidence type="ECO:0000259" key="14">
    <source>
        <dbReference type="PROSITE" id="PS50885"/>
    </source>
</evidence>
<dbReference type="Gene3D" id="1.10.287.130">
    <property type="match status" value="1"/>
</dbReference>
<comment type="caution">
    <text evidence="15">The sequence shown here is derived from an EMBL/GenBank/DDBJ whole genome shotgun (WGS) entry which is preliminary data.</text>
</comment>
<evidence type="ECO:0000256" key="7">
    <source>
        <dbReference type="ARBA" id="ARBA00022777"/>
    </source>
</evidence>
<dbReference type="CDD" id="cd06225">
    <property type="entry name" value="HAMP"/>
    <property type="match status" value="1"/>
</dbReference>
<dbReference type="InterPro" id="IPR003660">
    <property type="entry name" value="HAMP_dom"/>
</dbReference>
<feature type="compositionally biased region" description="Basic and acidic residues" evidence="11">
    <location>
        <begin position="66"/>
        <end position="83"/>
    </location>
</feature>
<comment type="subcellular location">
    <subcellularLocation>
        <location evidence="2">Cell membrane</location>
    </subcellularLocation>
</comment>
<feature type="domain" description="Histidine kinase" evidence="13">
    <location>
        <begin position="254"/>
        <end position="460"/>
    </location>
</feature>
<comment type="catalytic activity">
    <reaction evidence="1">
        <text>ATP + protein L-histidine = ADP + protein N-phospho-L-histidine.</text>
        <dbReference type="EC" id="2.7.13.3"/>
    </reaction>
</comment>
<feature type="transmembrane region" description="Helical" evidence="12">
    <location>
        <begin position="173"/>
        <end position="192"/>
    </location>
</feature>
<evidence type="ECO:0000259" key="13">
    <source>
        <dbReference type="PROSITE" id="PS50109"/>
    </source>
</evidence>
<evidence type="ECO:0000256" key="12">
    <source>
        <dbReference type="SAM" id="Phobius"/>
    </source>
</evidence>
<evidence type="ECO:0000256" key="11">
    <source>
        <dbReference type="SAM" id="MobiDB-lite"/>
    </source>
</evidence>
<dbReference type="InterPro" id="IPR036890">
    <property type="entry name" value="HATPase_C_sf"/>
</dbReference>
<evidence type="ECO:0000313" key="16">
    <source>
        <dbReference type="Proteomes" id="UP001595909"/>
    </source>
</evidence>
<dbReference type="Pfam" id="PF02518">
    <property type="entry name" value="HATPase_c"/>
    <property type="match status" value="1"/>
</dbReference>
<dbReference type="InterPro" id="IPR003594">
    <property type="entry name" value="HATPase_dom"/>
</dbReference>
<dbReference type="Pfam" id="PF00512">
    <property type="entry name" value="HisKA"/>
    <property type="match status" value="1"/>
</dbReference>
<dbReference type="CDD" id="cd00082">
    <property type="entry name" value="HisKA"/>
    <property type="match status" value="1"/>
</dbReference>
<keyword evidence="5" id="KW-0808">Transferase</keyword>
<accession>A0ABV9RMN0</accession>
<protein>
    <recommendedName>
        <fullName evidence="3">histidine kinase</fullName>
        <ecNumber evidence="3">2.7.13.3</ecNumber>
    </recommendedName>
</protein>
<dbReference type="InterPro" id="IPR003661">
    <property type="entry name" value="HisK_dim/P_dom"/>
</dbReference>
<keyword evidence="8 12" id="KW-1133">Transmembrane helix</keyword>
<dbReference type="Pfam" id="PF00672">
    <property type="entry name" value="HAMP"/>
    <property type="match status" value="1"/>
</dbReference>
<evidence type="ECO:0000256" key="4">
    <source>
        <dbReference type="ARBA" id="ARBA00022553"/>
    </source>
</evidence>
<dbReference type="EC" id="2.7.13.3" evidence="3"/>